<name>A0ABP5B2C5_9ACTN</name>
<protein>
    <recommendedName>
        <fullName evidence="2">Rv2525c-like glycoside hydrolase-like domain-containing protein</fullName>
    </recommendedName>
</protein>
<dbReference type="SUPFAM" id="SSF51445">
    <property type="entry name" value="(Trans)glycosidases"/>
    <property type="match status" value="1"/>
</dbReference>
<dbReference type="Proteomes" id="UP001501303">
    <property type="component" value="Unassembled WGS sequence"/>
</dbReference>
<feature type="chain" id="PRO_5046610665" description="Rv2525c-like glycoside hydrolase-like domain-containing protein" evidence="1">
    <location>
        <begin position="18"/>
        <end position="280"/>
    </location>
</feature>
<dbReference type="EMBL" id="BAAAMJ010000052">
    <property type="protein sequence ID" value="GAA1928249.1"/>
    <property type="molecule type" value="Genomic_DNA"/>
</dbReference>
<keyword evidence="4" id="KW-1185">Reference proteome</keyword>
<proteinExistence type="predicted"/>
<evidence type="ECO:0000259" key="2">
    <source>
        <dbReference type="Pfam" id="PF08924"/>
    </source>
</evidence>
<gene>
    <name evidence="3" type="ORF">GCM10009716_40110</name>
</gene>
<dbReference type="Gene3D" id="3.20.20.80">
    <property type="entry name" value="Glycosidases"/>
    <property type="match status" value="1"/>
</dbReference>
<evidence type="ECO:0000313" key="3">
    <source>
        <dbReference type="EMBL" id="GAA1928249.1"/>
    </source>
</evidence>
<feature type="signal peptide" evidence="1">
    <location>
        <begin position="1"/>
        <end position="17"/>
    </location>
</feature>
<dbReference type="InterPro" id="IPR015020">
    <property type="entry name" value="Rv2525c-like_Glyco_Hydro-like"/>
</dbReference>
<sequence>MLLAVTLGTVVSGSTSAAVAVVPRPGEPAPGTMSGDLTALGAEIFDGEAFDTCVAPPLDAMRDWLRSPYRAVGVYIGGRGRACKEQPHLTPGWVREVNAMGWRLLPLYVGSQSPCVRLENKRGVVMDSARPWDQGVEEARDAVASARGLGMTAGSPVYLDMEAYDHTDESCAATTLAFTRAFTREVREQGYIPGYYSSSTSGIAHLENARLAGVDDLPDVLWYARWQVPPTLHDEPVLAPYAWQPHRRIHQHAGDVYETHGGRRMHIDRNLVHAPVAIIR</sequence>
<organism evidence="3 4">
    <name type="scientific">Streptomyces sodiiphilus</name>
    <dbReference type="NCBI Taxonomy" id="226217"/>
    <lineage>
        <taxon>Bacteria</taxon>
        <taxon>Bacillati</taxon>
        <taxon>Actinomycetota</taxon>
        <taxon>Actinomycetes</taxon>
        <taxon>Kitasatosporales</taxon>
        <taxon>Streptomycetaceae</taxon>
        <taxon>Streptomyces</taxon>
    </lineage>
</organism>
<evidence type="ECO:0000256" key="1">
    <source>
        <dbReference type="SAM" id="SignalP"/>
    </source>
</evidence>
<accession>A0ABP5B2C5</accession>
<reference evidence="4" key="1">
    <citation type="journal article" date="2019" name="Int. J. Syst. Evol. Microbiol.">
        <title>The Global Catalogue of Microorganisms (GCM) 10K type strain sequencing project: providing services to taxonomists for standard genome sequencing and annotation.</title>
        <authorList>
            <consortium name="The Broad Institute Genomics Platform"/>
            <consortium name="The Broad Institute Genome Sequencing Center for Infectious Disease"/>
            <person name="Wu L."/>
            <person name="Ma J."/>
        </authorList>
    </citation>
    <scope>NUCLEOTIDE SEQUENCE [LARGE SCALE GENOMIC DNA]</scope>
    <source>
        <strain evidence="4">JCM 13581</strain>
    </source>
</reference>
<dbReference type="Pfam" id="PF08924">
    <property type="entry name" value="Rv2525c_GlyHyd-like"/>
    <property type="match status" value="1"/>
</dbReference>
<evidence type="ECO:0000313" key="4">
    <source>
        <dbReference type="Proteomes" id="UP001501303"/>
    </source>
</evidence>
<feature type="domain" description="Rv2525c-like glycoside hydrolase-like" evidence="2">
    <location>
        <begin position="63"/>
        <end position="272"/>
    </location>
</feature>
<keyword evidence="1" id="KW-0732">Signal</keyword>
<comment type="caution">
    <text evidence="3">The sequence shown here is derived from an EMBL/GenBank/DDBJ whole genome shotgun (WGS) entry which is preliminary data.</text>
</comment>
<dbReference type="InterPro" id="IPR017853">
    <property type="entry name" value="GH"/>
</dbReference>